<protein>
    <recommendedName>
        <fullName evidence="1">Reverse transcriptase Ty1/copia-type domain-containing protein</fullName>
    </recommendedName>
</protein>
<dbReference type="PANTHER" id="PTHR11439">
    <property type="entry name" value="GAG-POL-RELATED RETROTRANSPOSON"/>
    <property type="match status" value="1"/>
</dbReference>
<name>A0AAV0VMC1_9HEMI</name>
<dbReference type="GO" id="GO:0003676">
    <property type="term" value="F:nucleic acid binding"/>
    <property type="evidence" value="ECO:0007669"/>
    <property type="project" value="InterPro"/>
</dbReference>
<accession>A0AAV0VMC1</accession>
<dbReference type="Gene3D" id="3.30.420.10">
    <property type="entry name" value="Ribonuclease H-like superfamily/Ribonuclease H"/>
    <property type="match status" value="1"/>
</dbReference>
<dbReference type="PANTHER" id="PTHR11439:SF483">
    <property type="entry name" value="PEPTIDE SYNTHASE GLIP-LIKE, PUTATIVE (AFU_ORTHOLOGUE AFUA_3G12920)-RELATED"/>
    <property type="match status" value="1"/>
</dbReference>
<dbReference type="InterPro" id="IPR013103">
    <property type="entry name" value="RVT_2"/>
</dbReference>
<evidence type="ECO:0000259" key="1">
    <source>
        <dbReference type="Pfam" id="PF07727"/>
    </source>
</evidence>
<dbReference type="Proteomes" id="UP001160148">
    <property type="component" value="Unassembled WGS sequence"/>
</dbReference>
<keyword evidence="4" id="KW-1185">Reference proteome</keyword>
<dbReference type="GO" id="GO:0071897">
    <property type="term" value="P:DNA biosynthetic process"/>
    <property type="evidence" value="ECO:0007669"/>
    <property type="project" value="UniProtKB-ARBA"/>
</dbReference>
<dbReference type="AlphaFoldDB" id="A0AAV0VMC1"/>
<dbReference type="InterPro" id="IPR036397">
    <property type="entry name" value="RNaseH_sf"/>
</dbReference>
<proteinExistence type="predicted"/>
<feature type="domain" description="Reverse transcriptase Ty1/copia-type" evidence="1">
    <location>
        <begin position="1"/>
        <end position="66"/>
    </location>
</feature>
<reference evidence="2 4" key="1">
    <citation type="submission" date="2023-01" db="EMBL/GenBank/DDBJ databases">
        <authorList>
            <person name="Whitehead M."/>
        </authorList>
    </citation>
    <scope>NUCLEOTIDE SEQUENCE [LARGE SCALE GENOMIC DNA]</scope>
</reference>
<dbReference type="SUPFAM" id="SSF56672">
    <property type="entry name" value="DNA/RNA polymerases"/>
    <property type="match status" value="1"/>
</dbReference>
<gene>
    <name evidence="2" type="ORF">MEUPH1_LOCUS1837</name>
    <name evidence="3" type="ORF">MEUPH1_LOCUS8805</name>
</gene>
<evidence type="ECO:0000313" key="4">
    <source>
        <dbReference type="Proteomes" id="UP001160148"/>
    </source>
</evidence>
<organism evidence="2 4">
    <name type="scientific">Macrosiphum euphorbiae</name>
    <name type="common">potato aphid</name>
    <dbReference type="NCBI Taxonomy" id="13131"/>
    <lineage>
        <taxon>Eukaryota</taxon>
        <taxon>Metazoa</taxon>
        <taxon>Ecdysozoa</taxon>
        <taxon>Arthropoda</taxon>
        <taxon>Hexapoda</taxon>
        <taxon>Insecta</taxon>
        <taxon>Pterygota</taxon>
        <taxon>Neoptera</taxon>
        <taxon>Paraneoptera</taxon>
        <taxon>Hemiptera</taxon>
        <taxon>Sternorrhyncha</taxon>
        <taxon>Aphidomorpha</taxon>
        <taxon>Aphidoidea</taxon>
        <taxon>Aphididae</taxon>
        <taxon>Macrosiphini</taxon>
        <taxon>Macrosiphum</taxon>
    </lineage>
</organism>
<dbReference type="InterPro" id="IPR043502">
    <property type="entry name" value="DNA/RNA_pol_sf"/>
</dbReference>
<sequence>MKSMNDLRRTLKEEFKLTDQGEAKSFLGIKIERTEDSMKISQTHYLEKLLKKFSMEDCKPISTPMETKLNTENGEATNKPYRELIGCLMYVMIQTRPDLSVAVNLFSRYQSQPTDSLYIQLKRVLRYVKGTTDFGLIYKKGKEVSPLRGFVDADFANDINDRKSTSGYLFQIYGSTVCWSTRKQSTVAISSTEAEYLALASAIQEAMWLKGLLVEMGVIGADEQIVLYEDNQSCIKIAEEPRKHQRLKHLDTKYNFINESIANNEIKLEYVPSENQLADILTKPLSASTFMRLKKLIGVNEY</sequence>
<comment type="caution">
    <text evidence="2">The sequence shown here is derived from an EMBL/GenBank/DDBJ whole genome shotgun (WGS) entry which is preliminary data.</text>
</comment>
<evidence type="ECO:0000313" key="2">
    <source>
        <dbReference type="EMBL" id="CAI6344740.1"/>
    </source>
</evidence>
<dbReference type="Pfam" id="PF07727">
    <property type="entry name" value="RVT_2"/>
    <property type="match status" value="1"/>
</dbReference>
<dbReference type="EMBL" id="CARXXK010000001">
    <property type="protein sequence ID" value="CAI6344740.1"/>
    <property type="molecule type" value="Genomic_DNA"/>
</dbReference>
<dbReference type="EMBL" id="CARXXK010000002">
    <property type="protein sequence ID" value="CAI6352585.1"/>
    <property type="molecule type" value="Genomic_DNA"/>
</dbReference>
<dbReference type="CDD" id="cd09272">
    <property type="entry name" value="RNase_HI_RT_Ty1"/>
    <property type="match status" value="1"/>
</dbReference>
<evidence type="ECO:0000313" key="3">
    <source>
        <dbReference type="EMBL" id="CAI6352585.1"/>
    </source>
</evidence>